<dbReference type="EMBL" id="KN833810">
    <property type="protein sequence ID" value="KIK18236.1"/>
    <property type="molecule type" value="Genomic_DNA"/>
</dbReference>
<proteinExistence type="predicted"/>
<organism evidence="2 3">
    <name type="scientific">Pisolithus microcarpus 441</name>
    <dbReference type="NCBI Taxonomy" id="765257"/>
    <lineage>
        <taxon>Eukaryota</taxon>
        <taxon>Fungi</taxon>
        <taxon>Dikarya</taxon>
        <taxon>Basidiomycota</taxon>
        <taxon>Agaricomycotina</taxon>
        <taxon>Agaricomycetes</taxon>
        <taxon>Agaricomycetidae</taxon>
        <taxon>Boletales</taxon>
        <taxon>Sclerodermatineae</taxon>
        <taxon>Pisolithaceae</taxon>
        <taxon>Pisolithus</taxon>
    </lineage>
</organism>
<sequence>MTTTPSSMASMSPLPVSCLINAHNCLMGSRCYLGDTSISANFEWVCEGQGHVLVCVPAMQNDDPPTATGHDTSVDDNNVDSPGIPPTPLTPPTFLSAIVHIDQEDFWLTPDGRYQGPNGIWKEFLDVKPSCTLVNPGMEPVMSDFPVTLHMLQLFTQHCVTPSFSSGKSFFSSDEHGPSHFKLCHRLFKVGLHTVSIQKHYSWWLVLVQRIESDLDGKLTSQTSTSAAATDPFSFELWPLTKERTHAELLALKASHHILPLPMYDLAGNLIQPSAYCCSLQGAIMEVHFTLLHWGIASAKWDVYGGVIQLIHILVPPAPTLVTTRKRKLALHIKDDDSPSRKTMKV</sequence>
<dbReference type="HOGENOM" id="CLU_046434_1_0_1"/>
<reference evidence="2 3" key="1">
    <citation type="submission" date="2014-04" db="EMBL/GenBank/DDBJ databases">
        <authorList>
            <consortium name="DOE Joint Genome Institute"/>
            <person name="Kuo A."/>
            <person name="Kohler A."/>
            <person name="Costa M.D."/>
            <person name="Nagy L.G."/>
            <person name="Floudas D."/>
            <person name="Copeland A."/>
            <person name="Barry K.W."/>
            <person name="Cichocki N."/>
            <person name="Veneault-Fourrey C."/>
            <person name="LaButti K."/>
            <person name="Lindquist E.A."/>
            <person name="Lipzen A."/>
            <person name="Lundell T."/>
            <person name="Morin E."/>
            <person name="Murat C."/>
            <person name="Sun H."/>
            <person name="Tunlid A."/>
            <person name="Henrissat B."/>
            <person name="Grigoriev I.V."/>
            <person name="Hibbett D.S."/>
            <person name="Martin F."/>
            <person name="Nordberg H.P."/>
            <person name="Cantor M.N."/>
            <person name="Hua S.X."/>
        </authorList>
    </citation>
    <scope>NUCLEOTIDE SEQUENCE [LARGE SCALE GENOMIC DNA]</scope>
    <source>
        <strain evidence="2 3">441</strain>
    </source>
</reference>
<dbReference type="AlphaFoldDB" id="A0A0C9YNB6"/>
<name>A0A0C9YNB6_9AGAM</name>
<evidence type="ECO:0000256" key="1">
    <source>
        <dbReference type="SAM" id="MobiDB-lite"/>
    </source>
</evidence>
<feature type="compositionally biased region" description="Polar residues" evidence="1">
    <location>
        <begin position="69"/>
        <end position="80"/>
    </location>
</feature>
<protein>
    <submittedName>
        <fullName evidence="2">Unplaced genomic scaffold scaffold_126, whole genome shotgun sequence</fullName>
    </submittedName>
</protein>
<dbReference type="OrthoDB" id="2632733at2759"/>
<dbReference type="Proteomes" id="UP000054018">
    <property type="component" value="Unassembled WGS sequence"/>
</dbReference>
<reference evidence="3" key="2">
    <citation type="submission" date="2015-01" db="EMBL/GenBank/DDBJ databases">
        <title>Evolutionary Origins and Diversification of the Mycorrhizal Mutualists.</title>
        <authorList>
            <consortium name="DOE Joint Genome Institute"/>
            <consortium name="Mycorrhizal Genomics Consortium"/>
            <person name="Kohler A."/>
            <person name="Kuo A."/>
            <person name="Nagy L.G."/>
            <person name="Floudas D."/>
            <person name="Copeland A."/>
            <person name="Barry K.W."/>
            <person name="Cichocki N."/>
            <person name="Veneault-Fourrey C."/>
            <person name="LaButti K."/>
            <person name="Lindquist E.A."/>
            <person name="Lipzen A."/>
            <person name="Lundell T."/>
            <person name="Morin E."/>
            <person name="Murat C."/>
            <person name="Riley R."/>
            <person name="Ohm R."/>
            <person name="Sun H."/>
            <person name="Tunlid A."/>
            <person name="Henrissat B."/>
            <person name="Grigoriev I.V."/>
            <person name="Hibbett D.S."/>
            <person name="Martin F."/>
        </authorList>
    </citation>
    <scope>NUCLEOTIDE SEQUENCE [LARGE SCALE GENOMIC DNA]</scope>
    <source>
        <strain evidence="3">441</strain>
    </source>
</reference>
<accession>A0A0C9YNB6</accession>
<evidence type="ECO:0000313" key="2">
    <source>
        <dbReference type="EMBL" id="KIK18236.1"/>
    </source>
</evidence>
<evidence type="ECO:0000313" key="3">
    <source>
        <dbReference type="Proteomes" id="UP000054018"/>
    </source>
</evidence>
<keyword evidence="3" id="KW-1185">Reference proteome</keyword>
<feature type="region of interest" description="Disordered" evidence="1">
    <location>
        <begin position="63"/>
        <end position="86"/>
    </location>
</feature>
<gene>
    <name evidence="2" type="ORF">PISMIDRAFT_109910</name>
</gene>